<dbReference type="InterPro" id="IPR045407">
    <property type="entry name" value="DUF6512"/>
</dbReference>
<protein>
    <submittedName>
        <fullName evidence="2">Uncharacterized protein</fullName>
    </submittedName>
</protein>
<dbReference type="AlphaFoldDB" id="A0A371AWN9"/>
<evidence type="ECO:0000313" key="2">
    <source>
        <dbReference type="EMBL" id="RDU23890.1"/>
    </source>
</evidence>
<dbReference type="EMBL" id="QRCT01000016">
    <property type="protein sequence ID" value="RDU23890.1"/>
    <property type="molecule type" value="Genomic_DNA"/>
</dbReference>
<dbReference type="OrthoDB" id="48209at2"/>
<sequence>MNSKLKYYQIIGIIFTIIFGTLLHFAYEWSDFHPFVALFSPVNESVWEHLKLLLIPFLLFSIFEYFVLGNEYPNLLMSNAVSLLIGLLSIIVLFYTYTGILGRNYLFLDIFIFIFSVILTYGLGYQFTIQGMFSKFLPETGLALIFFLLSIFILFTFSPPKLNLFLDPVTDTYGVFQIRSNK</sequence>
<accession>A0A371AWN9</accession>
<comment type="caution">
    <text evidence="2">The sequence shown here is derived from an EMBL/GenBank/DDBJ whole genome shotgun (WGS) entry which is preliminary data.</text>
</comment>
<feature type="transmembrane region" description="Helical" evidence="1">
    <location>
        <begin position="136"/>
        <end position="157"/>
    </location>
</feature>
<keyword evidence="1" id="KW-0812">Transmembrane</keyword>
<proteinExistence type="predicted"/>
<dbReference type="RefSeq" id="WP_115481323.1">
    <property type="nucleotide sequence ID" value="NZ_QRCT01000016.1"/>
</dbReference>
<dbReference type="Proteomes" id="UP000255036">
    <property type="component" value="Unassembled WGS sequence"/>
</dbReference>
<reference evidence="2 3" key="1">
    <citation type="submission" date="2018-07" db="EMBL/GenBank/DDBJ databases">
        <title>Anaerosacharophilus polymeroproducens gen. nov. sp. nov., an anaerobic bacterium isolated from salt field.</title>
        <authorList>
            <person name="Kim W."/>
            <person name="Yang S.-H."/>
            <person name="Oh J."/>
            <person name="Lee J.-H."/>
            <person name="Kwon K.K."/>
        </authorList>
    </citation>
    <scope>NUCLEOTIDE SEQUENCE [LARGE SCALE GENOMIC DNA]</scope>
    <source>
        <strain evidence="2 3">MCWD5</strain>
    </source>
</reference>
<gene>
    <name evidence="2" type="ORF">DWV06_06225</name>
</gene>
<keyword evidence="1" id="KW-0472">Membrane</keyword>
<feature type="transmembrane region" description="Helical" evidence="1">
    <location>
        <begin position="106"/>
        <end position="124"/>
    </location>
</feature>
<evidence type="ECO:0000256" key="1">
    <source>
        <dbReference type="SAM" id="Phobius"/>
    </source>
</evidence>
<feature type="transmembrane region" description="Helical" evidence="1">
    <location>
        <begin position="7"/>
        <end position="27"/>
    </location>
</feature>
<keyword evidence="3" id="KW-1185">Reference proteome</keyword>
<keyword evidence="1" id="KW-1133">Transmembrane helix</keyword>
<dbReference type="Pfam" id="PF20122">
    <property type="entry name" value="DUF6512"/>
    <property type="match status" value="1"/>
</dbReference>
<organism evidence="2 3">
    <name type="scientific">Anaerosacchariphilus polymeriproducens</name>
    <dbReference type="NCBI Taxonomy" id="1812858"/>
    <lineage>
        <taxon>Bacteria</taxon>
        <taxon>Bacillati</taxon>
        <taxon>Bacillota</taxon>
        <taxon>Clostridia</taxon>
        <taxon>Lachnospirales</taxon>
        <taxon>Lachnospiraceae</taxon>
        <taxon>Anaerosacchariphilus</taxon>
    </lineage>
</organism>
<feature type="transmembrane region" description="Helical" evidence="1">
    <location>
        <begin position="80"/>
        <end position="100"/>
    </location>
</feature>
<feature type="transmembrane region" description="Helical" evidence="1">
    <location>
        <begin position="47"/>
        <end position="68"/>
    </location>
</feature>
<evidence type="ECO:0000313" key="3">
    <source>
        <dbReference type="Proteomes" id="UP000255036"/>
    </source>
</evidence>
<name>A0A371AWN9_9FIRM</name>